<dbReference type="AlphaFoldDB" id="A0AAN9YUX7"/>
<dbReference type="Proteomes" id="UP001320420">
    <property type="component" value="Unassembled WGS sequence"/>
</dbReference>
<proteinExistence type="predicted"/>
<evidence type="ECO:0000313" key="2">
    <source>
        <dbReference type="EMBL" id="KAK7757911.1"/>
    </source>
</evidence>
<reference evidence="2 3" key="1">
    <citation type="submission" date="2024-02" db="EMBL/GenBank/DDBJ databases">
        <title>De novo assembly and annotation of 12 fungi associated with fruit tree decline syndrome in Ontario, Canada.</title>
        <authorList>
            <person name="Sulman M."/>
            <person name="Ellouze W."/>
            <person name="Ilyukhin E."/>
        </authorList>
    </citation>
    <scope>NUCLEOTIDE SEQUENCE [LARGE SCALE GENOMIC DNA]</scope>
    <source>
        <strain evidence="2 3">M11/M66-122</strain>
    </source>
</reference>
<organism evidence="2 3">
    <name type="scientific">Diatrype stigma</name>
    <dbReference type="NCBI Taxonomy" id="117547"/>
    <lineage>
        <taxon>Eukaryota</taxon>
        <taxon>Fungi</taxon>
        <taxon>Dikarya</taxon>
        <taxon>Ascomycota</taxon>
        <taxon>Pezizomycotina</taxon>
        <taxon>Sordariomycetes</taxon>
        <taxon>Xylariomycetidae</taxon>
        <taxon>Xylariales</taxon>
        <taxon>Diatrypaceae</taxon>
        <taxon>Diatrype</taxon>
    </lineage>
</organism>
<dbReference type="InterPro" id="IPR052897">
    <property type="entry name" value="Sec-Metab_Biosynth_Hydrolase"/>
</dbReference>
<dbReference type="InterPro" id="IPR000073">
    <property type="entry name" value="AB_hydrolase_1"/>
</dbReference>
<dbReference type="InterPro" id="IPR029058">
    <property type="entry name" value="AB_hydrolase_fold"/>
</dbReference>
<comment type="caution">
    <text evidence="2">The sequence shown here is derived from an EMBL/GenBank/DDBJ whole genome shotgun (WGS) entry which is preliminary data.</text>
</comment>
<dbReference type="Gene3D" id="3.40.50.1820">
    <property type="entry name" value="alpha/beta hydrolase"/>
    <property type="match status" value="1"/>
</dbReference>
<evidence type="ECO:0000313" key="3">
    <source>
        <dbReference type="Proteomes" id="UP001320420"/>
    </source>
</evidence>
<protein>
    <recommendedName>
        <fullName evidence="1">AB hydrolase-1 domain-containing protein</fullName>
    </recommendedName>
</protein>
<sequence length="296" mass="32141">MANREITILLLHGSFHPASVWDDLISHLDGRGYRMLAPQLCFCGSSVGGSSTEEPIKSWQECIDQVRALLSQETSAGRDVVLVNHSMGGIIGCSAVKGFTARDPSALSGQGATVAMAAEGEAEETRGVGRVIGIVQVTATTLHSPEDKRDFYARRLGKVQTELVHPNGWSPVPPANFSKNFYNDLAPEEAEKWAGRLLPMSEYLNIDAEGIYGGFGDVPTWFVVCEKDLVFKPEVQEQFVAKIREVNPDVTVRRLESSHSPMLSRPAELAGVVEEAVRHCAIKARGGPGRPDTTLT</sequence>
<dbReference type="PANTHER" id="PTHR37017">
    <property type="entry name" value="AB HYDROLASE-1 DOMAIN-CONTAINING PROTEIN-RELATED"/>
    <property type="match status" value="1"/>
</dbReference>
<dbReference type="EMBL" id="JAKJXP020000001">
    <property type="protein sequence ID" value="KAK7757911.1"/>
    <property type="molecule type" value="Genomic_DNA"/>
</dbReference>
<dbReference type="SUPFAM" id="SSF53474">
    <property type="entry name" value="alpha/beta-Hydrolases"/>
    <property type="match status" value="1"/>
</dbReference>
<keyword evidence="3" id="KW-1185">Reference proteome</keyword>
<accession>A0AAN9YUX7</accession>
<evidence type="ECO:0000259" key="1">
    <source>
        <dbReference type="Pfam" id="PF12697"/>
    </source>
</evidence>
<gene>
    <name evidence="2" type="ORF">SLS62_000289</name>
</gene>
<dbReference type="Pfam" id="PF12697">
    <property type="entry name" value="Abhydrolase_6"/>
    <property type="match status" value="1"/>
</dbReference>
<name>A0AAN9YUX7_9PEZI</name>
<feature type="domain" description="AB hydrolase-1" evidence="1">
    <location>
        <begin position="8"/>
        <end position="270"/>
    </location>
</feature>
<dbReference type="PANTHER" id="PTHR37017:SF11">
    <property type="entry name" value="ESTERASE_LIPASE_THIOESTERASE DOMAIN-CONTAINING PROTEIN"/>
    <property type="match status" value="1"/>
</dbReference>